<gene>
    <name evidence="1" type="ORF">EZS28_000240</name>
</gene>
<reference evidence="1 2" key="1">
    <citation type="submission" date="2019-03" db="EMBL/GenBank/DDBJ databases">
        <title>Single cell metagenomics reveals metabolic interactions within the superorganism composed of flagellate Streblomastix strix and complex community of Bacteroidetes bacteria on its surface.</title>
        <authorList>
            <person name="Treitli S.C."/>
            <person name="Kolisko M."/>
            <person name="Husnik F."/>
            <person name="Keeling P."/>
            <person name="Hampl V."/>
        </authorList>
    </citation>
    <scope>NUCLEOTIDE SEQUENCE [LARGE SCALE GENOMIC DNA]</scope>
    <source>
        <strain evidence="1">ST1C</strain>
    </source>
</reference>
<dbReference type="Proteomes" id="UP000324800">
    <property type="component" value="Unassembled WGS sequence"/>
</dbReference>
<evidence type="ECO:0000313" key="2">
    <source>
        <dbReference type="Proteomes" id="UP000324800"/>
    </source>
</evidence>
<protein>
    <submittedName>
        <fullName evidence="1">Uncharacterized protein</fullName>
    </submittedName>
</protein>
<name>A0A5J4XAS2_9EUKA</name>
<organism evidence="1 2">
    <name type="scientific">Streblomastix strix</name>
    <dbReference type="NCBI Taxonomy" id="222440"/>
    <lineage>
        <taxon>Eukaryota</taxon>
        <taxon>Metamonada</taxon>
        <taxon>Preaxostyla</taxon>
        <taxon>Oxymonadida</taxon>
        <taxon>Streblomastigidae</taxon>
        <taxon>Streblomastix</taxon>
    </lineage>
</organism>
<comment type="caution">
    <text evidence="1">The sequence shown here is derived from an EMBL/GenBank/DDBJ whole genome shotgun (WGS) entry which is preliminary data.</text>
</comment>
<sequence>MNEEDIEASNVNYQKYKKTIEDEGFIEQVYLYRFFAYCYQILPSHKSITVCNDNEELKLLCSKRANRFLTITQNPYYSLHLFIGNTVAVNGARIKTKSVSKAMKCIDCFATQLKTFKLLQREGVSSSVSSLRKLSESDPNVSYSAVTS</sequence>
<evidence type="ECO:0000313" key="1">
    <source>
        <dbReference type="EMBL" id="KAA6404220.1"/>
    </source>
</evidence>
<accession>A0A5J4XAS2</accession>
<dbReference type="AlphaFoldDB" id="A0A5J4XAS2"/>
<proteinExistence type="predicted"/>
<dbReference type="EMBL" id="SNRW01000018">
    <property type="protein sequence ID" value="KAA6404220.1"/>
    <property type="molecule type" value="Genomic_DNA"/>
</dbReference>